<reference evidence="1 2" key="1">
    <citation type="submission" date="2019-05" db="EMBL/GenBank/DDBJ databases">
        <title>Algicella ahnfeltiae gen. nov., sp. nov., a novel marine bacterium of the family Flavobacteriaceae isolated from a red alga.</title>
        <authorList>
            <person name="Nedashkovskaya O.I."/>
            <person name="Kukhlevskiy A.D."/>
            <person name="Kim S.-G."/>
            <person name="Zhukova N.V."/>
            <person name="Mikhailov V.V."/>
        </authorList>
    </citation>
    <scope>NUCLEOTIDE SEQUENCE [LARGE SCALE GENOMIC DNA]</scope>
    <source>
        <strain evidence="1 2">10Alg115</strain>
    </source>
</reference>
<organism evidence="1 2">
    <name type="scientific">Aureibaculum algae</name>
    <dbReference type="NCBI Taxonomy" id="2584122"/>
    <lineage>
        <taxon>Bacteria</taxon>
        <taxon>Pseudomonadati</taxon>
        <taxon>Bacteroidota</taxon>
        <taxon>Flavobacteriia</taxon>
        <taxon>Flavobacteriales</taxon>
        <taxon>Flavobacteriaceae</taxon>
        <taxon>Aureibaculum</taxon>
    </lineage>
</organism>
<accession>A0A5B7TV85</accession>
<dbReference type="OrthoDB" id="9806464at2"/>
<sequence length="184" mass="20179">MKNLRYLLIVIIAFTLTISCVEDEVFKDDSGAVVYDAVVNQTTTSTEGPLKSIMFPTNPVPDTDIPVVLIYDSTDEIAEARIYFAIGDTPVYVKANKVSGEDDTSFTQTGVTINLKDVTTDTGDSLSETGSKVSFYVRIATDKAEYYYANDGTMYLDDTPGGGTTDQSDAFKEDPILWNVFNVQ</sequence>
<evidence type="ECO:0000313" key="1">
    <source>
        <dbReference type="EMBL" id="QCX40148.1"/>
    </source>
</evidence>
<dbReference type="AlphaFoldDB" id="A0A5B7TV85"/>
<evidence type="ECO:0000313" key="2">
    <source>
        <dbReference type="Proteomes" id="UP000306229"/>
    </source>
</evidence>
<protein>
    <submittedName>
        <fullName evidence="1">Uncharacterized protein</fullName>
    </submittedName>
</protein>
<dbReference type="Proteomes" id="UP000306229">
    <property type="component" value="Chromosome"/>
</dbReference>
<dbReference type="EMBL" id="CP040749">
    <property type="protein sequence ID" value="QCX40148.1"/>
    <property type="molecule type" value="Genomic_DNA"/>
</dbReference>
<dbReference type="RefSeq" id="WP_138950982.1">
    <property type="nucleotide sequence ID" value="NZ_CP040749.1"/>
</dbReference>
<gene>
    <name evidence="1" type="ORF">FF125_17470</name>
</gene>
<dbReference type="KEGG" id="fbe:FF125_17470"/>
<proteinExistence type="predicted"/>
<name>A0A5B7TV85_9FLAO</name>
<dbReference type="PROSITE" id="PS51257">
    <property type="entry name" value="PROKAR_LIPOPROTEIN"/>
    <property type="match status" value="1"/>
</dbReference>
<keyword evidence="2" id="KW-1185">Reference proteome</keyword>